<reference evidence="2" key="1">
    <citation type="submission" date="2017-06" db="EMBL/GenBank/DDBJ databases">
        <authorList>
            <person name="Cremers G."/>
        </authorList>
    </citation>
    <scope>NUCLEOTIDE SEQUENCE [LARGE SCALE GENOMIC DNA]</scope>
</reference>
<dbReference type="Proteomes" id="UP000218615">
    <property type="component" value="Unassembled WGS sequence"/>
</dbReference>
<proteinExistence type="predicted"/>
<accession>A0A284VJY4</accession>
<dbReference type="EMBL" id="FZMP01000028">
    <property type="protein sequence ID" value="SNQ59568.1"/>
    <property type="molecule type" value="Genomic_DNA"/>
</dbReference>
<evidence type="ECO:0000313" key="2">
    <source>
        <dbReference type="Proteomes" id="UP000218615"/>
    </source>
</evidence>
<protein>
    <recommendedName>
        <fullName evidence="3">Cytochrome c domain-containing protein</fullName>
    </recommendedName>
</protein>
<dbReference type="InterPro" id="IPR036909">
    <property type="entry name" value="Cyt_c-like_dom_sf"/>
</dbReference>
<sequence>MYITDKLQSLLLSVFCLVILIDAISAQIGPAPVEYPSEKPSISTGREVYISNCTVCHGENGKEGYKRRSRFHISGTDET</sequence>
<dbReference type="Gene3D" id="1.10.760.10">
    <property type="entry name" value="Cytochrome c-like domain"/>
    <property type="match status" value="1"/>
</dbReference>
<keyword evidence="2" id="KW-1185">Reference proteome</keyword>
<dbReference type="GO" id="GO:0020037">
    <property type="term" value="F:heme binding"/>
    <property type="evidence" value="ECO:0007669"/>
    <property type="project" value="InterPro"/>
</dbReference>
<dbReference type="SUPFAM" id="SSF46626">
    <property type="entry name" value="Cytochrome c"/>
    <property type="match status" value="1"/>
</dbReference>
<dbReference type="RefSeq" id="WP_143311607.1">
    <property type="nucleotide sequence ID" value="NZ_FZMP01000028.1"/>
</dbReference>
<evidence type="ECO:0008006" key="3">
    <source>
        <dbReference type="Google" id="ProtNLM"/>
    </source>
</evidence>
<evidence type="ECO:0000313" key="1">
    <source>
        <dbReference type="EMBL" id="SNQ59568.1"/>
    </source>
</evidence>
<gene>
    <name evidence="1" type="ORF">MNV_1230009</name>
</gene>
<organism evidence="1 2">
    <name type="scientific">Candidatus Methanoperedens nitratireducens</name>
    <dbReference type="NCBI Taxonomy" id="1392998"/>
    <lineage>
        <taxon>Archaea</taxon>
        <taxon>Methanobacteriati</taxon>
        <taxon>Methanobacteriota</taxon>
        <taxon>Stenosarchaea group</taxon>
        <taxon>Methanomicrobia</taxon>
        <taxon>Methanosarcinales</taxon>
        <taxon>ANME-2 cluster</taxon>
        <taxon>Candidatus Methanoperedentaceae</taxon>
        <taxon>Candidatus Methanoperedens</taxon>
    </lineage>
</organism>
<name>A0A284VJY4_9EURY</name>
<dbReference type="AlphaFoldDB" id="A0A284VJY4"/>
<dbReference type="GO" id="GO:0009055">
    <property type="term" value="F:electron transfer activity"/>
    <property type="evidence" value="ECO:0007669"/>
    <property type="project" value="InterPro"/>
</dbReference>